<dbReference type="GO" id="GO:0016491">
    <property type="term" value="F:oxidoreductase activity"/>
    <property type="evidence" value="ECO:0007669"/>
    <property type="project" value="UniProtKB-KW"/>
</dbReference>
<sequence>MKRLAIIGGGPAAFYVASRILSRSSDPSLRVHIFDRLWSPHGLVRYGVAPDHPEVKNCTHKFDQVASDARFRFFGNVDVGTAKNDALKHAVHLPLRDLQNSYSHLVYATGCTLPTQHSALPPSEWVIPALKFVHWYTQHPAAPPAPALDRISRVALIGNGNVALDIARMLLTAPAVLKQYDVPSPVISVLERSKVTHVDILARRGPLQAAFTAKELRELLTLPDAAMEPIPDELLQVPADITPSRPQSRILQLLQKGSKTSFGSTPKSFSMHFFANPTGLIPPATADNGFAQLQLERTTLDAAGRAIPGARIPPLPTSLVVPSIGLQPEKPLRVRAGRVLDVDGETALRNVYAAGWAATGAKGVIASTMMDAYSVADVVLGDLAEAAEDVIGADEPPACVRDAKGVVTTYEDWKRVDAEEIRRGEAAGKERERMDWQDARQFLWGSD</sequence>
<dbReference type="InterPro" id="IPR036188">
    <property type="entry name" value="FAD/NAD-bd_sf"/>
</dbReference>
<protein>
    <recommendedName>
        <fullName evidence="8">NADPH:adrenodoxin oxidoreductase, mitochondrial</fullName>
        <ecNumber evidence="8">1.18.1.6</ecNumber>
    </recommendedName>
</protein>
<keyword evidence="8" id="KW-0496">Mitochondrion</keyword>
<evidence type="ECO:0000256" key="10">
    <source>
        <dbReference type="PIRSR" id="PIRSR000362-2"/>
    </source>
</evidence>
<feature type="binding site" evidence="10">
    <location>
        <begin position="203"/>
        <end position="204"/>
    </location>
    <ligand>
        <name>NADP(+)</name>
        <dbReference type="ChEBI" id="CHEBI:58349"/>
    </ligand>
</feature>
<feature type="binding site" evidence="10">
    <location>
        <position position="363"/>
    </location>
    <ligand>
        <name>NADP(+)</name>
        <dbReference type="ChEBI" id="CHEBI:58349"/>
    </ligand>
</feature>
<evidence type="ECO:0000256" key="9">
    <source>
        <dbReference type="PIRSR" id="PIRSR000362-1"/>
    </source>
</evidence>
<dbReference type="PRINTS" id="PR00419">
    <property type="entry name" value="ADXRDTASE"/>
</dbReference>
<evidence type="ECO:0000256" key="2">
    <source>
        <dbReference type="ARBA" id="ARBA00008312"/>
    </source>
</evidence>
<feature type="binding site" evidence="9">
    <location>
        <position position="43"/>
    </location>
    <ligand>
        <name>FAD</name>
        <dbReference type="ChEBI" id="CHEBI:57692"/>
    </ligand>
</feature>
<evidence type="ECO:0000256" key="8">
    <source>
        <dbReference type="PIRNR" id="PIRNR000362"/>
    </source>
</evidence>
<evidence type="ECO:0000256" key="4">
    <source>
        <dbReference type="ARBA" id="ARBA00022827"/>
    </source>
</evidence>
<comment type="catalytic activity">
    <reaction evidence="7 8">
        <text>2 reduced [adrenodoxin] + NADP(+) + H(+) = 2 oxidized [adrenodoxin] + NADPH</text>
        <dbReference type="Rhea" id="RHEA:42312"/>
        <dbReference type="Rhea" id="RHEA-COMP:9998"/>
        <dbReference type="Rhea" id="RHEA-COMP:9999"/>
        <dbReference type="ChEBI" id="CHEBI:15378"/>
        <dbReference type="ChEBI" id="CHEBI:33737"/>
        <dbReference type="ChEBI" id="CHEBI:33738"/>
        <dbReference type="ChEBI" id="CHEBI:57783"/>
        <dbReference type="ChEBI" id="CHEBI:58349"/>
        <dbReference type="EC" id="1.18.1.6"/>
    </reaction>
</comment>
<evidence type="ECO:0000313" key="12">
    <source>
        <dbReference type="Proteomes" id="UP000613580"/>
    </source>
</evidence>
<evidence type="ECO:0000313" key="11">
    <source>
        <dbReference type="EMBL" id="KAF7308468.1"/>
    </source>
</evidence>
<proteinExistence type="inferred from homology"/>
<reference evidence="11" key="1">
    <citation type="submission" date="2020-05" db="EMBL/GenBank/DDBJ databases">
        <title>Mycena genomes resolve the evolution of fungal bioluminescence.</title>
        <authorList>
            <person name="Tsai I.J."/>
        </authorList>
    </citation>
    <scope>NUCLEOTIDE SEQUENCE</scope>
    <source>
        <strain evidence="11">110903Hualien_Pintung</strain>
    </source>
</reference>
<comment type="subcellular location">
    <subcellularLocation>
        <location evidence="8">Mitochondrion</location>
    </subcellularLocation>
</comment>
<dbReference type="Gene3D" id="3.40.50.720">
    <property type="entry name" value="NAD(P)-binding Rossmann-like Domain"/>
    <property type="match status" value="1"/>
</dbReference>
<comment type="caution">
    <text evidence="11">The sequence shown here is derived from an EMBL/GenBank/DDBJ whole genome shotgun (WGS) entry which is preliminary data.</text>
</comment>
<dbReference type="PANTHER" id="PTHR48467">
    <property type="entry name" value="GLUTAMATE SYNTHASE 1 [NADH], CHLOROPLASTIC-LIKE"/>
    <property type="match status" value="1"/>
</dbReference>
<evidence type="ECO:0000256" key="6">
    <source>
        <dbReference type="ARBA" id="ARBA00023002"/>
    </source>
</evidence>
<accession>A0A8H6T033</accession>
<feature type="binding site" evidence="9">
    <location>
        <position position="12"/>
    </location>
    <ligand>
        <name>FAD</name>
        <dbReference type="ChEBI" id="CHEBI:57692"/>
    </ligand>
</feature>
<comment type="similarity">
    <text evidence="2 8">Belongs to the ferredoxin--NADP reductase type 1 family.</text>
</comment>
<keyword evidence="4 8" id="KW-0274">FAD</keyword>
<feature type="binding site" evidence="10">
    <location>
        <position position="215"/>
    </location>
    <ligand>
        <name>NADP(+)</name>
        <dbReference type="ChEBI" id="CHEBI:58349"/>
    </ligand>
</feature>
<evidence type="ECO:0000256" key="7">
    <source>
        <dbReference type="ARBA" id="ARBA00048933"/>
    </source>
</evidence>
<comment type="cofactor">
    <cofactor evidence="1 8 9">
        <name>FAD</name>
        <dbReference type="ChEBI" id="CHEBI:57692"/>
    </cofactor>
</comment>
<dbReference type="SUPFAM" id="SSF51971">
    <property type="entry name" value="Nucleotide-binding domain"/>
    <property type="match status" value="1"/>
</dbReference>
<keyword evidence="3 8" id="KW-0285">Flavoprotein</keyword>
<dbReference type="PIRSF" id="PIRSF000362">
    <property type="entry name" value="FNR"/>
    <property type="match status" value="1"/>
</dbReference>
<feature type="binding site" evidence="10">
    <location>
        <begin position="159"/>
        <end position="162"/>
    </location>
    <ligand>
        <name>NADP(+)</name>
        <dbReference type="ChEBI" id="CHEBI:58349"/>
    </ligand>
</feature>
<evidence type="ECO:0000256" key="1">
    <source>
        <dbReference type="ARBA" id="ARBA00001974"/>
    </source>
</evidence>
<dbReference type="PANTHER" id="PTHR48467:SF1">
    <property type="entry name" value="GLUTAMATE SYNTHASE 1 [NADH], CHLOROPLASTIC-LIKE"/>
    <property type="match status" value="1"/>
</dbReference>
<dbReference type="EC" id="1.18.1.6" evidence="8"/>
<dbReference type="InterPro" id="IPR055275">
    <property type="entry name" value="Ferredox_Rdtase"/>
</dbReference>
<feature type="binding site" evidence="9">
    <location>
        <position position="356"/>
    </location>
    <ligand>
        <name>FAD</name>
        <dbReference type="ChEBI" id="CHEBI:57692"/>
    </ligand>
</feature>
<dbReference type="GO" id="GO:0005739">
    <property type="term" value="C:mitochondrion"/>
    <property type="evidence" value="ECO:0007669"/>
    <property type="project" value="UniProtKB-SubCell"/>
</dbReference>
<name>A0A8H6T033_MYCCL</name>
<dbReference type="InterPro" id="IPR021163">
    <property type="entry name" value="Ferredox_Rdtase_adrenod"/>
</dbReference>
<organism evidence="11 12">
    <name type="scientific">Mycena chlorophos</name>
    <name type="common">Agaric fungus</name>
    <name type="synonym">Agaricus chlorophos</name>
    <dbReference type="NCBI Taxonomy" id="658473"/>
    <lineage>
        <taxon>Eukaryota</taxon>
        <taxon>Fungi</taxon>
        <taxon>Dikarya</taxon>
        <taxon>Basidiomycota</taxon>
        <taxon>Agaricomycotina</taxon>
        <taxon>Agaricomycetes</taxon>
        <taxon>Agaricomycetidae</taxon>
        <taxon>Agaricales</taxon>
        <taxon>Marasmiineae</taxon>
        <taxon>Mycenaceae</taxon>
        <taxon>Mycena</taxon>
    </lineage>
</organism>
<evidence type="ECO:0000256" key="5">
    <source>
        <dbReference type="ARBA" id="ARBA00022857"/>
    </source>
</evidence>
<dbReference type="EMBL" id="JACAZE010000008">
    <property type="protein sequence ID" value="KAF7308468.1"/>
    <property type="molecule type" value="Genomic_DNA"/>
</dbReference>
<dbReference type="OrthoDB" id="333024at2759"/>
<keyword evidence="6 8" id="KW-0560">Oxidoreductase</keyword>
<keyword evidence="5 8" id="KW-0521">NADP</keyword>
<gene>
    <name evidence="11" type="ORF">HMN09_00695800</name>
</gene>
<feature type="binding site" evidence="9">
    <location>
        <position position="79"/>
    </location>
    <ligand>
        <name>FAD</name>
        <dbReference type="ChEBI" id="CHEBI:57692"/>
    </ligand>
</feature>
<evidence type="ECO:0000256" key="3">
    <source>
        <dbReference type="ARBA" id="ARBA00022630"/>
    </source>
</evidence>
<dbReference type="Gene3D" id="3.50.50.60">
    <property type="entry name" value="FAD/NAD(P)-binding domain"/>
    <property type="match status" value="1"/>
</dbReference>
<feature type="binding site" evidence="9">
    <location>
        <begin position="363"/>
        <end position="365"/>
    </location>
    <ligand>
        <name>FAD</name>
        <dbReference type="ChEBI" id="CHEBI:57692"/>
    </ligand>
</feature>
<dbReference type="Proteomes" id="UP000613580">
    <property type="component" value="Unassembled WGS sequence"/>
</dbReference>
<keyword evidence="12" id="KW-1185">Reference proteome</keyword>
<dbReference type="AlphaFoldDB" id="A0A8H6T033"/>